<accession>A0A9W9VQK8</accession>
<dbReference type="PANTHER" id="PTHR43791">
    <property type="entry name" value="PERMEASE-RELATED"/>
    <property type="match status" value="1"/>
</dbReference>
<keyword evidence="5 6" id="KW-0472">Membrane</keyword>
<feature type="transmembrane region" description="Helical" evidence="6">
    <location>
        <begin position="12"/>
        <end position="30"/>
    </location>
</feature>
<reference evidence="7" key="1">
    <citation type="submission" date="2022-12" db="EMBL/GenBank/DDBJ databases">
        <authorList>
            <person name="Petersen C."/>
        </authorList>
    </citation>
    <scope>NUCLEOTIDE SEQUENCE</scope>
    <source>
        <strain evidence="7">IBT 29677</strain>
    </source>
</reference>
<evidence type="ECO:0000256" key="4">
    <source>
        <dbReference type="ARBA" id="ARBA00022989"/>
    </source>
</evidence>
<keyword evidence="4 6" id="KW-1133">Transmembrane helix</keyword>
<organism evidence="7 8">
    <name type="scientific">Penicillium cosmopolitanum</name>
    <dbReference type="NCBI Taxonomy" id="1131564"/>
    <lineage>
        <taxon>Eukaryota</taxon>
        <taxon>Fungi</taxon>
        <taxon>Dikarya</taxon>
        <taxon>Ascomycota</taxon>
        <taxon>Pezizomycotina</taxon>
        <taxon>Eurotiomycetes</taxon>
        <taxon>Eurotiomycetidae</taxon>
        <taxon>Eurotiales</taxon>
        <taxon>Aspergillaceae</taxon>
        <taxon>Penicillium</taxon>
    </lineage>
</organism>
<dbReference type="Gene3D" id="1.20.1250.20">
    <property type="entry name" value="MFS general substrate transporter like domains"/>
    <property type="match status" value="1"/>
</dbReference>
<evidence type="ECO:0000256" key="2">
    <source>
        <dbReference type="ARBA" id="ARBA00022448"/>
    </source>
</evidence>
<keyword evidence="3 6" id="KW-0812">Transmembrane</keyword>
<dbReference type="AlphaFoldDB" id="A0A9W9VQK8"/>
<reference evidence="7" key="2">
    <citation type="journal article" date="2023" name="IMA Fungus">
        <title>Comparative genomic study of the Penicillium genus elucidates a diverse pangenome and 15 lateral gene transfer events.</title>
        <authorList>
            <person name="Petersen C."/>
            <person name="Sorensen T."/>
            <person name="Nielsen M.R."/>
            <person name="Sondergaard T.E."/>
            <person name="Sorensen J.L."/>
            <person name="Fitzpatrick D.A."/>
            <person name="Frisvad J.C."/>
            <person name="Nielsen K.L."/>
        </authorList>
    </citation>
    <scope>NUCLEOTIDE SEQUENCE</scope>
    <source>
        <strain evidence="7">IBT 29677</strain>
    </source>
</reference>
<evidence type="ECO:0000256" key="3">
    <source>
        <dbReference type="ARBA" id="ARBA00022692"/>
    </source>
</evidence>
<evidence type="ECO:0000313" key="7">
    <source>
        <dbReference type="EMBL" id="KAJ5387374.1"/>
    </source>
</evidence>
<keyword evidence="2" id="KW-0813">Transport</keyword>
<dbReference type="SUPFAM" id="SSF103473">
    <property type="entry name" value="MFS general substrate transporter"/>
    <property type="match status" value="1"/>
</dbReference>
<evidence type="ECO:0000256" key="5">
    <source>
        <dbReference type="ARBA" id="ARBA00023136"/>
    </source>
</evidence>
<protein>
    <recommendedName>
        <fullName evidence="9">Major facilitator superfamily (MFS) profile domain-containing protein</fullName>
    </recommendedName>
</protein>
<dbReference type="OrthoDB" id="3037908at2759"/>
<name>A0A9W9VQK8_9EURO</name>
<evidence type="ECO:0000313" key="8">
    <source>
        <dbReference type="Proteomes" id="UP001147747"/>
    </source>
</evidence>
<keyword evidence="8" id="KW-1185">Reference proteome</keyword>
<dbReference type="GO" id="GO:0016020">
    <property type="term" value="C:membrane"/>
    <property type="evidence" value="ECO:0007669"/>
    <property type="project" value="UniProtKB-SubCell"/>
</dbReference>
<proteinExistence type="predicted"/>
<dbReference type="EMBL" id="JAPZBU010000009">
    <property type="protein sequence ID" value="KAJ5387374.1"/>
    <property type="molecule type" value="Genomic_DNA"/>
</dbReference>
<dbReference type="PANTHER" id="PTHR43791:SF79">
    <property type="entry name" value="MAJOR FACILITATOR SUPERFAMILY (MFS) PROFILE DOMAIN-CONTAINING PROTEIN"/>
    <property type="match status" value="1"/>
</dbReference>
<dbReference type="RefSeq" id="XP_056485172.1">
    <property type="nucleotide sequence ID" value="XM_056634552.1"/>
</dbReference>
<comment type="caution">
    <text evidence="7">The sequence shown here is derived from an EMBL/GenBank/DDBJ whole genome shotgun (WGS) entry which is preliminary data.</text>
</comment>
<evidence type="ECO:0000256" key="1">
    <source>
        <dbReference type="ARBA" id="ARBA00004141"/>
    </source>
</evidence>
<gene>
    <name evidence="7" type="ORF">N7509_009915</name>
</gene>
<evidence type="ECO:0008006" key="9">
    <source>
        <dbReference type="Google" id="ProtNLM"/>
    </source>
</evidence>
<dbReference type="InterPro" id="IPR036259">
    <property type="entry name" value="MFS_trans_sf"/>
</dbReference>
<evidence type="ECO:0000256" key="6">
    <source>
        <dbReference type="SAM" id="Phobius"/>
    </source>
</evidence>
<dbReference type="Proteomes" id="UP001147747">
    <property type="component" value="Unassembled WGS sequence"/>
</dbReference>
<dbReference type="GO" id="GO:0022857">
    <property type="term" value="F:transmembrane transporter activity"/>
    <property type="evidence" value="ECO:0007669"/>
    <property type="project" value="TreeGrafter"/>
</dbReference>
<dbReference type="GeneID" id="81373532"/>
<comment type="subcellular location">
    <subcellularLocation>
        <location evidence="1">Membrane</location>
        <topology evidence="1">Multi-pass membrane protein</topology>
    </subcellularLocation>
</comment>
<sequence>MAGDSTLFHSFWWTHYVTFCALAVVYVWGIQLVRRPARQTDDELYAKLFDLAERCRAHLRQATAGLSPNRRYDIILEELRREARNSHNHKGGEADLDHQEFQTIEDDDGPGLHDPFFNDPHVTSSCDPNFLGIAYNGGTSSAFGFEGAFQFSDWLTLDSSWLILSLCLHHGFLPYLNEFTISVRIGDNKYDVAGFLPGAVLVISKWYLPDETQSRIAILYTSAASGGAFSGLLAFGIAKMDGVGGYEGWRWVSLLNTV</sequence>